<feature type="region of interest" description="Disordered" evidence="1">
    <location>
        <begin position="1"/>
        <end position="21"/>
    </location>
</feature>
<evidence type="ECO:0008006" key="4">
    <source>
        <dbReference type="Google" id="ProtNLM"/>
    </source>
</evidence>
<name>A0A542CS79_AMYCI</name>
<proteinExistence type="predicted"/>
<dbReference type="EMBL" id="VFML01000002">
    <property type="protein sequence ID" value="TQI93676.1"/>
    <property type="molecule type" value="Genomic_DNA"/>
</dbReference>
<keyword evidence="3" id="KW-1185">Reference proteome</keyword>
<dbReference type="Proteomes" id="UP000320876">
    <property type="component" value="Unassembled WGS sequence"/>
</dbReference>
<reference evidence="2 3" key="1">
    <citation type="submission" date="2019-06" db="EMBL/GenBank/DDBJ databases">
        <title>Sequencing the genomes of 1000 actinobacteria strains.</title>
        <authorList>
            <person name="Klenk H.-P."/>
        </authorList>
    </citation>
    <scope>NUCLEOTIDE SEQUENCE [LARGE SCALE GENOMIC DNA]</scope>
    <source>
        <strain evidence="2 3">DSM 45679</strain>
    </source>
</reference>
<feature type="compositionally biased region" description="Basic and acidic residues" evidence="1">
    <location>
        <begin position="123"/>
        <end position="134"/>
    </location>
</feature>
<sequence>MWSTPSLPANGSACSSSTTGTEPNDWWGRNFVSAQRAAYGRRALYFVPFISEEYFDKSVPSDEFEAAMWTGMERRGGYILPVLIGSPRVPAHRLHPHTGVLRAENHSPEQLAAQLWRKVRGSRGSEHHPPREISDIVWAGPRNVPPRP</sequence>
<organism evidence="2 3">
    <name type="scientific">Amycolatopsis cihanbeyliensis</name>
    <dbReference type="NCBI Taxonomy" id="1128664"/>
    <lineage>
        <taxon>Bacteria</taxon>
        <taxon>Bacillati</taxon>
        <taxon>Actinomycetota</taxon>
        <taxon>Actinomycetes</taxon>
        <taxon>Pseudonocardiales</taxon>
        <taxon>Pseudonocardiaceae</taxon>
        <taxon>Amycolatopsis</taxon>
    </lineage>
</organism>
<comment type="caution">
    <text evidence="2">The sequence shown here is derived from an EMBL/GenBank/DDBJ whole genome shotgun (WGS) entry which is preliminary data.</text>
</comment>
<evidence type="ECO:0000256" key="1">
    <source>
        <dbReference type="SAM" id="MobiDB-lite"/>
    </source>
</evidence>
<protein>
    <recommendedName>
        <fullName evidence="4">TIR domain-containing protein</fullName>
    </recommendedName>
</protein>
<gene>
    <name evidence="2" type="ORF">FB471_5816</name>
</gene>
<dbReference type="AlphaFoldDB" id="A0A542CS79"/>
<feature type="region of interest" description="Disordered" evidence="1">
    <location>
        <begin position="119"/>
        <end position="148"/>
    </location>
</feature>
<accession>A0A542CS79</accession>
<evidence type="ECO:0000313" key="3">
    <source>
        <dbReference type="Proteomes" id="UP000320876"/>
    </source>
</evidence>
<evidence type="ECO:0000313" key="2">
    <source>
        <dbReference type="EMBL" id="TQI93676.1"/>
    </source>
</evidence>